<dbReference type="AlphaFoldDB" id="A0A5N1J9K9"/>
<dbReference type="Proteomes" id="UP000326570">
    <property type="component" value="Unassembled WGS sequence"/>
</dbReference>
<dbReference type="PROSITE" id="PS51257">
    <property type="entry name" value="PROKAR_LIPOPROTEIN"/>
    <property type="match status" value="1"/>
</dbReference>
<evidence type="ECO:0000313" key="1">
    <source>
        <dbReference type="EMBL" id="KAA9345995.1"/>
    </source>
</evidence>
<reference evidence="1 2" key="1">
    <citation type="submission" date="2019-09" db="EMBL/GenBank/DDBJ databases">
        <title>Genome sequence of Adhaeribacter sp. M2.</title>
        <authorList>
            <person name="Srinivasan S."/>
        </authorList>
    </citation>
    <scope>NUCLEOTIDE SEQUENCE [LARGE SCALE GENOMIC DNA]</scope>
    <source>
        <strain evidence="1 2">M2</strain>
    </source>
</reference>
<keyword evidence="2" id="KW-1185">Reference proteome</keyword>
<evidence type="ECO:0000313" key="2">
    <source>
        <dbReference type="Proteomes" id="UP000326570"/>
    </source>
</evidence>
<accession>A0A5N1J9K9</accession>
<dbReference type="InterPro" id="IPR046219">
    <property type="entry name" value="DUF6252"/>
</dbReference>
<dbReference type="Pfam" id="PF19765">
    <property type="entry name" value="DUF6252"/>
    <property type="match status" value="1"/>
</dbReference>
<sequence length="177" mass="19043">MIVRSRLAGSLLIASSFLIFGCKEESNNPKLNPYPVSEPDTSTPLMPASPGTIKARVNGFEKSTLANSTDAQTTSIVRMEISGVTDKGEMISIVLPTINKPGVYDSIAVGRYMVYSGDNPNDLVWTASSAKLTVTKFDMVERKISGTFSFQATPAPNSNSTGMKVLTEGTFTDVHIR</sequence>
<dbReference type="EMBL" id="VTWT01000001">
    <property type="protein sequence ID" value="KAA9345995.1"/>
    <property type="molecule type" value="Genomic_DNA"/>
</dbReference>
<proteinExistence type="predicted"/>
<comment type="caution">
    <text evidence="1">The sequence shown here is derived from an EMBL/GenBank/DDBJ whole genome shotgun (WGS) entry which is preliminary data.</text>
</comment>
<organism evidence="1 2">
    <name type="scientific">Adhaeribacter soli</name>
    <dbReference type="NCBI Taxonomy" id="2607655"/>
    <lineage>
        <taxon>Bacteria</taxon>
        <taxon>Pseudomonadati</taxon>
        <taxon>Bacteroidota</taxon>
        <taxon>Cytophagia</taxon>
        <taxon>Cytophagales</taxon>
        <taxon>Hymenobacteraceae</taxon>
        <taxon>Adhaeribacter</taxon>
    </lineage>
</organism>
<name>A0A5N1J9K9_9BACT</name>
<gene>
    <name evidence="1" type="ORF">F0P94_02640</name>
</gene>
<protein>
    <submittedName>
        <fullName evidence="1">Uncharacterized protein</fullName>
    </submittedName>
</protein>